<name>A0A381W6N9_9ZZZZ</name>
<feature type="transmembrane region" description="Helical" evidence="1">
    <location>
        <begin position="32"/>
        <end position="52"/>
    </location>
</feature>
<protein>
    <recommendedName>
        <fullName evidence="2">DUF2231 domain-containing protein</fullName>
    </recommendedName>
</protein>
<sequence>MVIHFPIALFSVAILFDLLFLLYKIDDFLASSWWTMFFALISSSAAIATGIIDDTLIGHLTTAFPLWTNHGIVQIFSCFIFLGLFIWRTKEPNILNTKISKLIYIIIGIINLSLLYYGGHLGARLAGRV</sequence>
<keyword evidence="1" id="KW-0472">Membrane</keyword>
<evidence type="ECO:0000259" key="2">
    <source>
        <dbReference type="Pfam" id="PF09990"/>
    </source>
</evidence>
<evidence type="ECO:0000313" key="3">
    <source>
        <dbReference type="EMBL" id="SVA48219.1"/>
    </source>
</evidence>
<dbReference type="EMBL" id="UINC01010876">
    <property type="protein sequence ID" value="SVA48219.1"/>
    <property type="molecule type" value="Genomic_DNA"/>
</dbReference>
<dbReference type="InterPro" id="IPR019251">
    <property type="entry name" value="DUF2231_TM"/>
</dbReference>
<feature type="transmembrane region" description="Helical" evidence="1">
    <location>
        <begin position="64"/>
        <end position="87"/>
    </location>
</feature>
<feature type="transmembrane region" description="Helical" evidence="1">
    <location>
        <begin position="99"/>
        <end position="119"/>
    </location>
</feature>
<accession>A0A381W6N9</accession>
<feature type="transmembrane region" description="Helical" evidence="1">
    <location>
        <begin position="6"/>
        <end position="25"/>
    </location>
</feature>
<feature type="domain" description="DUF2231" evidence="2">
    <location>
        <begin position="1"/>
        <end position="126"/>
    </location>
</feature>
<keyword evidence="1" id="KW-1133">Transmembrane helix</keyword>
<dbReference type="Pfam" id="PF09990">
    <property type="entry name" value="DUF2231"/>
    <property type="match status" value="1"/>
</dbReference>
<dbReference type="AlphaFoldDB" id="A0A381W6N9"/>
<evidence type="ECO:0000256" key="1">
    <source>
        <dbReference type="SAM" id="Phobius"/>
    </source>
</evidence>
<reference evidence="3" key="1">
    <citation type="submission" date="2018-05" db="EMBL/GenBank/DDBJ databases">
        <authorList>
            <person name="Lanie J.A."/>
            <person name="Ng W.-L."/>
            <person name="Kazmierczak K.M."/>
            <person name="Andrzejewski T.M."/>
            <person name="Davidsen T.M."/>
            <person name="Wayne K.J."/>
            <person name="Tettelin H."/>
            <person name="Glass J.I."/>
            <person name="Rusch D."/>
            <person name="Podicherti R."/>
            <person name="Tsui H.-C.T."/>
            <person name="Winkler M.E."/>
        </authorList>
    </citation>
    <scope>NUCLEOTIDE SEQUENCE</scope>
</reference>
<gene>
    <name evidence="3" type="ORF">METZ01_LOCUS101073</name>
</gene>
<proteinExistence type="predicted"/>
<organism evidence="3">
    <name type="scientific">marine metagenome</name>
    <dbReference type="NCBI Taxonomy" id="408172"/>
    <lineage>
        <taxon>unclassified sequences</taxon>
        <taxon>metagenomes</taxon>
        <taxon>ecological metagenomes</taxon>
    </lineage>
</organism>
<keyword evidence="1" id="KW-0812">Transmembrane</keyword>